<feature type="chain" id="PRO_5036003110" evidence="1">
    <location>
        <begin position="21"/>
        <end position="93"/>
    </location>
</feature>
<organism evidence="2 4">
    <name type="scientific">Legionella feeleii</name>
    <dbReference type="NCBI Taxonomy" id="453"/>
    <lineage>
        <taxon>Bacteria</taxon>
        <taxon>Pseudomonadati</taxon>
        <taxon>Pseudomonadota</taxon>
        <taxon>Gammaproteobacteria</taxon>
        <taxon>Legionellales</taxon>
        <taxon>Legionellaceae</taxon>
        <taxon>Legionella</taxon>
    </lineage>
</organism>
<sequence>MKTINLASLLFILPLSTAFANCDLTRFRWDCDIPIQVKSSRAAHSLVYCGNSYGYLTPAQYEQLVRYHRASVNMVLKINGEYVDSPCVPDERF</sequence>
<evidence type="ECO:0000313" key="4">
    <source>
        <dbReference type="Proteomes" id="UP000054698"/>
    </source>
</evidence>
<accession>A0A0W0U5J4</accession>
<dbReference type="EMBL" id="LNYB01000021">
    <property type="protein sequence ID" value="KTD02855.1"/>
    <property type="molecule type" value="Genomic_DNA"/>
</dbReference>
<feature type="signal peptide" evidence="1">
    <location>
        <begin position="1"/>
        <end position="20"/>
    </location>
</feature>
<dbReference type="AlphaFoldDB" id="A0A0W0U5J4"/>
<evidence type="ECO:0000256" key="1">
    <source>
        <dbReference type="SAM" id="SignalP"/>
    </source>
</evidence>
<evidence type="ECO:0000313" key="5">
    <source>
        <dbReference type="Proteomes" id="UP000251942"/>
    </source>
</evidence>
<keyword evidence="1" id="KW-0732">Signal</keyword>
<reference evidence="3 5" key="2">
    <citation type="submission" date="2018-06" db="EMBL/GenBank/DDBJ databases">
        <authorList>
            <consortium name="Pathogen Informatics"/>
            <person name="Doyle S."/>
        </authorList>
    </citation>
    <scope>NUCLEOTIDE SEQUENCE [LARGE SCALE GENOMIC DNA]</scope>
    <source>
        <strain evidence="3 5">NCTC12022</strain>
    </source>
</reference>
<dbReference type="Proteomes" id="UP000054698">
    <property type="component" value="Unassembled WGS sequence"/>
</dbReference>
<name>A0A0W0U5J4_9GAMM</name>
<dbReference type="Proteomes" id="UP000251942">
    <property type="component" value="Unassembled WGS sequence"/>
</dbReference>
<dbReference type="STRING" id="453.Lfee_0693"/>
<gene>
    <name evidence="2" type="ORF">Lfee_0693</name>
    <name evidence="3" type="ORF">NCTC12022_00660</name>
</gene>
<evidence type="ECO:0000313" key="3">
    <source>
        <dbReference type="EMBL" id="SPX59949.1"/>
    </source>
</evidence>
<protein>
    <submittedName>
        <fullName evidence="2">Uncharacterized protein</fullName>
    </submittedName>
</protein>
<proteinExistence type="predicted"/>
<reference evidence="2 4" key="1">
    <citation type="submission" date="2015-11" db="EMBL/GenBank/DDBJ databases">
        <title>Genomic analysis of 38 Legionella species identifies large and diverse effector repertoires.</title>
        <authorList>
            <person name="Burstein D."/>
            <person name="Amaro F."/>
            <person name="Zusman T."/>
            <person name="Lifshitz Z."/>
            <person name="Cohen O."/>
            <person name="Gilbert J.A."/>
            <person name="Pupko T."/>
            <person name="Shuman H.A."/>
            <person name="Segal G."/>
        </authorList>
    </citation>
    <scope>NUCLEOTIDE SEQUENCE [LARGE SCALE GENOMIC DNA]</scope>
    <source>
        <strain evidence="2 4">WO-44C</strain>
    </source>
</reference>
<dbReference type="PATRIC" id="fig|453.4.peg.754"/>
<dbReference type="OrthoDB" id="5639428at2"/>
<dbReference type="RefSeq" id="WP_058443911.1">
    <property type="nucleotide sequence ID" value="NZ_CAAAHT010000021.1"/>
</dbReference>
<dbReference type="EMBL" id="UASS01000004">
    <property type="protein sequence ID" value="SPX59949.1"/>
    <property type="molecule type" value="Genomic_DNA"/>
</dbReference>
<keyword evidence="4" id="KW-1185">Reference proteome</keyword>
<evidence type="ECO:0000313" key="2">
    <source>
        <dbReference type="EMBL" id="KTD02855.1"/>
    </source>
</evidence>